<sequence length="59" mass="5945">CVRPPPPHPPPVIAAWLGGAGVSVAAGLPGAAGASAADAVIQRDATHYAFPKARHKPNW</sequence>
<organism evidence="1">
    <name type="scientific">Tanacetum cinerariifolium</name>
    <name type="common">Dalmatian daisy</name>
    <name type="synonym">Chrysanthemum cinerariifolium</name>
    <dbReference type="NCBI Taxonomy" id="118510"/>
    <lineage>
        <taxon>Eukaryota</taxon>
        <taxon>Viridiplantae</taxon>
        <taxon>Streptophyta</taxon>
        <taxon>Embryophyta</taxon>
        <taxon>Tracheophyta</taxon>
        <taxon>Spermatophyta</taxon>
        <taxon>Magnoliopsida</taxon>
        <taxon>eudicotyledons</taxon>
        <taxon>Gunneridae</taxon>
        <taxon>Pentapetalae</taxon>
        <taxon>asterids</taxon>
        <taxon>campanulids</taxon>
        <taxon>Asterales</taxon>
        <taxon>Asteraceae</taxon>
        <taxon>Asteroideae</taxon>
        <taxon>Anthemideae</taxon>
        <taxon>Anthemidinae</taxon>
        <taxon>Tanacetum</taxon>
    </lineage>
</organism>
<dbReference type="EMBL" id="BKCJ011425244">
    <property type="protein sequence ID" value="GFD32516.1"/>
    <property type="molecule type" value="Genomic_DNA"/>
</dbReference>
<name>A0A699VGD7_TANCI</name>
<reference evidence="1" key="1">
    <citation type="journal article" date="2019" name="Sci. Rep.">
        <title>Draft genome of Tanacetum cinerariifolium, the natural source of mosquito coil.</title>
        <authorList>
            <person name="Yamashiro T."/>
            <person name="Shiraishi A."/>
            <person name="Satake H."/>
            <person name="Nakayama K."/>
        </authorList>
    </citation>
    <scope>NUCLEOTIDE SEQUENCE</scope>
</reference>
<feature type="non-terminal residue" evidence="1">
    <location>
        <position position="1"/>
    </location>
</feature>
<accession>A0A699VGD7</accession>
<dbReference type="AlphaFoldDB" id="A0A699VGD7"/>
<comment type="caution">
    <text evidence="1">The sequence shown here is derived from an EMBL/GenBank/DDBJ whole genome shotgun (WGS) entry which is preliminary data.</text>
</comment>
<evidence type="ECO:0000313" key="1">
    <source>
        <dbReference type="EMBL" id="GFD32516.1"/>
    </source>
</evidence>
<proteinExistence type="predicted"/>
<protein>
    <submittedName>
        <fullName evidence="1">Uncharacterized protein</fullName>
    </submittedName>
</protein>
<gene>
    <name evidence="1" type="ORF">Tci_904485</name>
</gene>